<keyword evidence="3" id="KW-1185">Reference proteome</keyword>
<dbReference type="AlphaFoldDB" id="A0A2G0Q245"/>
<evidence type="ECO:0000313" key="2">
    <source>
        <dbReference type="EMBL" id="PHM53300.1"/>
    </source>
</evidence>
<dbReference type="OrthoDB" id="6631093at2"/>
<organism evidence="2 4">
    <name type="scientific">Xenorhabdus hominickii</name>
    <dbReference type="NCBI Taxonomy" id="351679"/>
    <lineage>
        <taxon>Bacteria</taxon>
        <taxon>Pseudomonadati</taxon>
        <taxon>Pseudomonadota</taxon>
        <taxon>Gammaproteobacteria</taxon>
        <taxon>Enterobacterales</taxon>
        <taxon>Morganellaceae</taxon>
        <taxon>Xenorhabdus</taxon>
    </lineage>
</organism>
<reference evidence="2 4" key="2">
    <citation type="journal article" date="2017" name="Nat. Microbiol.">
        <title>Natural product diversity associated with the nematode symbionts Photorhabdus and Xenorhabdus.</title>
        <authorList>
            <person name="Tobias N.J."/>
            <person name="Wolff H."/>
            <person name="Djahanschiri B."/>
            <person name="Grundmann F."/>
            <person name="Kronenwerth M."/>
            <person name="Shi Y.M."/>
            <person name="Simonyi S."/>
            <person name="Grun P."/>
            <person name="Shapiro-Ilan D."/>
            <person name="Pidot S.J."/>
            <person name="Stinear T.P."/>
            <person name="Ebersberger I."/>
            <person name="Bode H.B."/>
        </authorList>
    </citation>
    <scope>NUCLEOTIDE SEQUENCE [LARGE SCALE GENOMIC DNA]</scope>
    <source>
        <strain evidence="2 4">DSM 17903</strain>
    </source>
</reference>
<dbReference type="Proteomes" id="UP000225433">
    <property type="component" value="Unassembled WGS sequence"/>
</dbReference>
<sequence>MTDKLKPCPFCGGSNLQFTHDVVMPDELHHGWIDCHCGASGSHSPFWYDNANEAEAAAIQAWNQRANDDE</sequence>
<reference evidence="1 3" key="1">
    <citation type="submission" date="2016-06" db="EMBL/GenBank/DDBJ databases">
        <title>Bacterial characters and pathogenicity of Xenorhabdus hominickii from an entomopathogenic nematode, Steinernema monticolum.</title>
        <authorList>
            <person name="Park Y."/>
            <person name="Kim Y."/>
        </authorList>
    </citation>
    <scope>NUCLEOTIDE SEQUENCE [LARGE SCALE GENOMIC DNA]</scope>
    <source>
        <strain evidence="1 3">ANU1</strain>
    </source>
</reference>
<dbReference type="Pfam" id="PF14354">
    <property type="entry name" value="Lar_restr_allev"/>
    <property type="match status" value="1"/>
</dbReference>
<dbReference type="EMBL" id="CP016176">
    <property type="protein sequence ID" value="AOM40199.1"/>
    <property type="molecule type" value="Genomic_DNA"/>
</dbReference>
<protein>
    <recommendedName>
        <fullName evidence="5">Restriction alleviation protein, Lar family</fullName>
    </recommendedName>
</protein>
<evidence type="ECO:0000313" key="4">
    <source>
        <dbReference type="Proteomes" id="UP000225433"/>
    </source>
</evidence>
<evidence type="ECO:0008006" key="5">
    <source>
        <dbReference type="Google" id="ProtNLM"/>
    </source>
</evidence>
<accession>A0A2G0Q245</accession>
<name>A0A2G0Q245_XENHO</name>
<evidence type="ECO:0000313" key="3">
    <source>
        <dbReference type="Proteomes" id="UP000094600"/>
    </source>
</evidence>
<dbReference type="RefSeq" id="WP_069315933.1">
    <property type="nucleotide sequence ID" value="NZ_CP016176.1"/>
</dbReference>
<proteinExistence type="predicted"/>
<dbReference type="EMBL" id="NJAI01000007">
    <property type="protein sequence ID" value="PHM53300.1"/>
    <property type="molecule type" value="Genomic_DNA"/>
</dbReference>
<gene>
    <name evidence="1" type="ORF">A9255_06165</name>
    <name evidence="2" type="ORF">Xhom_04195</name>
</gene>
<dbReference type="STRING" id="351679.A9255_06165"/>
<evidence type="ECO:0000313" key="1">
    <source>
        <dbReference type="EMBL" id="AOM40199.1"/>
    </source>
</evidence>
<dbReference type="NCBIfam" id="TIGR03655">
    <property type="entry name" value="anti_R_Lar"/>
    <property type="match status" value="1"/>
</dbReference>
<dbReference type="Proteomes" id="UP000094600">
    <property type="component" value="Chromosome"/>
</dbReference>
<dbReference type="InterPro" id="IPR019908">
    <property type="entry name" value="Toxin_RalR"/>
</dbReference>
<dbReference type="KEGG" id="xho:A9255_06165"/>